<feature type="compositionally biased region" description="Basic and acidic residues" evidence="1">
    <location>
        <begin position="79"/>
        <end position="91"/>
    </location>
</feature>
<feature type="region of interest" description="Disordered" evidence="1">
    <location>
        <begin position="1"/>
        <end position="51"/>
    </location>
</feature>
<gene>
    <name evidence="2" type="ORF">A3A93_05550</name>
</gene>
<proteinExistence type="predicted"/>
<dbReference type="EMBL" id="MGAL01000012">
    <property type="protein sequence ID" value="OGK48652.1"/>
    <property type="molecule type" value="Genomic_DNA"/>
</dbReference>
<dbReference type="STRING" id="1802061.A3A93_05550"/>
<feature type="region of interest" description="Disordered" evidence="1">
    <location>
        <begin position="64"/>
        <end position="91"/>
    </location>
</feature>
<evidence type="ECO:0000313" key="2">
    <source>
        <dbReference type="EMBL" id="OGK48652.1"/>
    </source>
</evidence>
<comment type="caution">
    <text evidence="2">The sequence shown here is derived from an EMBL/GenBank/DDBJ whole genome shotgun (WGS) entry which is preliminary data.</text>
</comment>
<feature type="compositionally biased region" description="Polar residues" evidence="1">
    <location>
        <begin position="27"/>
        <end position="40"/>
    </location>
</feature>
<feature type="compositionally biased region" description="Polar residues" evidence="1">
    <location>
        <begin position="1"/>
        <end position="10"/>
    </location>
</feature>
<evidence type="ECO:0000313" key="3">
    <source>
        <dbReference type="Proteomes" id="UP000177141"/>
    </source>
</evidence>
<evidence type="ECO:0000256" key="1">
    <source>
        <dbReference type="SAM" id="MobiDB-lite"/>
    </source>
</evidence>
<reference evidence="2 3" key="1">
    <citation type="journal article" date="2016" name="Nat. Commun.">
        <title>Thousands of microbial genomes shed light on interconnected biogeochemical processes in an aquifer system.</title>
        <authorList>
            <person name="Anantharaman K."/>
            <person name="Brown C.T."/>
            <person name="Hug L.A."/>
            <person name="Sharon I."/>
            <person name="Castelle C.J."/>
            <person name="Probst A.J."/>
            <person name="Thomas B.C."/>
            <person name="Singh A."/>
            <person name="Wilkins M.J."/>
            <person name="Karaoz U."/>
            <person name="Brodie E.L."/>
            <person name="Williams K.H."/>
            <person name="Hubbard S.S."/>
            <person name="Banfield J.F."/>
        </authorList>
    </citation>
    <scope>NUCLEOTIDE SEQUENCE [LARGE SCALE GENOMIC DNA]</scope>
</reference>
<name>A0A1F7IZ55_9BACT</name>
<dbReference type="AlphaFoldDB" id="A0A1F7IZ55"/>
<sequence length="479" mass="52555">MENAGSTQDQGKIIVGRADAPIDELRTTTAANPAQPLQGSSGAGNPKIINLDQPVTTAGEDAIPEQPVSAGVNGTNSVESERILPTEEKRKEEQQKIFRRGMMRKINEVSQKQSSGKTLTAEENSFLQYGNMFREEHDLTPRDYTQIPQLHGGVSFGGSPVKVSQINNEWVPDQENGDLIELITERIIKKNGQGEQVAFYHCKLSSGQEQDVPARVVTTALVSSRKDIYLSAFKVTAQRAVAANHIQSLENPDVKTLDDATIKEAERSQVVTTESLTTFVAKKAPEKKAAEGADQDKINEIESYNKRRQEILVRLADHTEATSQDFADVMSFCAPLDIQTSIAQVDQAINVKLQQLSAVRGTTQEEIIEDELKKLRTDKEKLGKALELIEDPQSLQQFFDFIGEGKVSSEHIGKINEFLQNGDLTGSLDEMIEAKIAGMAPEEQTRMRKLLEGAKAMGKYGGIAVAAIMVLMIMRSSGG</sequence>
<protein>
    <submittedName>
        <fullName evidence="2">Uncharacterized protein</fullName>
    </submittedName>
</protein>
<organism evidence="2 3">
    <name type="scientific">Candidatus Roizmanbacteria bacterium RIFCSPLOWO2_01_FULL_38_12</name>
    <dbReference type="NCBI Taxonomy" id="1802061"/>
    <lineage>
        <taxon>Bacteria</taxon>
        <taxon>Candidatus Roizmaniibacteriota</taxon>
    </lineage>
</organism>
<accession>A0A1F7IZ55</accession>
<dbReference type="Proteomes" id="UP000177141">
    <property type="component" value="Unassembled WGS sequence"/>
</dbReference>